<comment type="caution">
    <text evidence="2">The sequence shown here is derived from an EMBL/GenBank/DDBJ whole genome shotgun (WGS) entry which is preliminary data.</text>
</comment>
<dbReference type="Proteomes" id="UP001408356">
    <property type="component" value="Unassembled WGS sequence"/>
</dbReference>
<proteinExistence type="predicted"/>
<sequence>MKSVLFLLALGVLSAALPLKDSIRDVDDEISEAGFIPAITNALWANATPDDVAAAAAGEGA</sequence>
<reference evidence="2 3" key="1">
    <citation type="journal article" date="2024" name="J. Plant Pathol.">
        <title>Sequence and assembly of the genome of Seiridium unicorne, isolate CBS 538.82, causal agent of cypress canker disease.</title>
        <authorList>
            <person name="Scali E."/>
            <person name="Rocca G.D."/>
            <person name="Danti R."/>
            <person name="Garbelotto M."/>
            <person name="Barberini S."/>
            <person name="Baroncelli R."/>
            <person name="Emiliani G."/>
        </authorList>
    </citation>
    <scope>NUCLEOTIDE SEQUENCE [LARGE SCALE GENOMIC DNA]</scope>
    <source>
        <strain evidence="2 3">BM-138-508</strain>
    </source>
</reference>
<feature type="chain" id="PRO_5045948827" evidence="1">
    <location>
        <begin position="17"/>
        <end position="61"/>
    </location>
</feature>
<evidence type="ECO:0000313" key="2">
    <source>
        <dbReference type="EMBL" id="KAK9418793.1"/>
    </source>
</evidence>
<protein>
    <submittedName>
        <fullName evidence="2">Uncharacterized protein</fullName>
    </submittedName>
</protein>
<gene>
    <name evidence="2" type="ORF">SUNI508_07813</name>
</gene>
<keyword evidence="3" id="KW-1185">Reference proteome</keyword>
<name>A0ABR2UVT1_9PEZI</name>
<keyword evidence="1" id="KW-0732">Signal</keyword>
<evidence type="ECO:0000313" key="3">
    <source>
        <dbReference type="Proteomes" id="UP001408356"/>
    </source>
</evidence>
<evidence type="ECO:0000256" key="1">
    <source>
        <dbReference type="SAM" id="SignalP"/>
    </source>
</evidence>
<feature type="signal peptide" evidence="1">
    <location>
        <begin position="1"/>
        <end position="16"/>
    </location>
</feature>
<dbReference type="EMBL" id="JARVKF010000353">
    <property type="protein sequence ID" value="KAK9418793.1"/>
    <property type="molecule type" value="Genomic_DNA"/>
</dbReference>
<accession>A0ABR2UVT1</accession>
<organism evidence="2 3">
    <name type="scientific">Seiridium unicorne</name>
    <dbReference type="NCBI Taxonomy" id="138068"/>
    <lineage>
        <taxon>Eukaryota</taxon>
        <taxon>Fungi</taxon>
        <taxon>Dikarya</taxon>
        <taxon>Ascomycota</taxon>
        <taxon>Pezizomycotina</taxon>
        <taxon>Sordariomycetes</taxon>
        <taxon>Xylariomycetidae</taxon>
        <taxon>Amphisphaeriales</taxon>
        <taxon>Sporocadaceae</taxon>
        <taxon>Seiridium</taxon>
    </lineage>
</organism>